<dbReference type="Proteomes" id="UP000002191">
    <property type="component" value="Chromosome"/>
</dbReference>
<dbReference type="InterPro" id="IPR029058">
    <property type="entry name" value="AB_hydrolase_fold"/>
</dbReference>
<accession>E6VSJ5</accession>
<proteinExistence type="predicted"/>
<dbReference type="RefSeq" id="WP_013513911.1">
    <property type="nucleotide sequence ID" value="NC_014844.1"/>
</dbReference>
<dbReference type="Gene3D" id="3.40.50.1820">
    <property type="entry name" value="alpha/beta hydrolase"/>
    <property type="match status" value="1"/>
</dbReference>
<name>E6VSJ5_PSEA9</name>
<dbReference type="eggNOG" id="COG1073">
    <property type="taxonomic scope" value="Bacteria"/>
</dbReference>
<dbReference type="HOGENOM" id="CLU_118030_0_0_7"/>
<dbReference type="KEGG" id="das:Daes_0963"/>
<dbReference type="AlphaFoldDB" id="E6VSJ5"/>
<evidence type="ECO:0000313" key="2">
    <source>
        <dbReference type="Proteomes" id="UP000002191"/>
    </source>
</evidence>
<reference evidence="1 2" key="2">
    <citation type="journal article" date="2014" name="Genome Announc.">
        <title>Complete Genome Sequence of the Subsurface, Mesophilic Sulfate-Reducing Bacterium Desulfovibrio aespoeensis Aspo-2.</title>
        <authorList>
            <person name="Pedersen K."/>
            <person name="Bengtsson A."/>
            <person name="Edlund J."/>
            <person name="Rabe L."/>
            <person name="Hazen T."/>
            <person name="Chakraborty R."/>
            <person name="Goodwin L."/>
            <person name="Shapiro N."/>
        </authorList>
    </citation>
    <scope>NUCLEOTIDE SEQUENCE [LARGE SCALE GENOMIC DNA]</scope>
    <source>
        <strain evidence="2">ATCC 700646 / DSM 10631 / Aspo-2</strain>
    </source>
</reference>
<reference evidence="2" key="1">
    <citation type="submission" date="2010-12" db="EMBL/GenBank/DDBJ databases">
        <title>Complete sequence of Desulfovibrio aespoeensis Aspo-2.</title>
        <authorList>
            <consortium name="US DOE Joint Genome Institute"/>
            <person name="Lucas S."/>
            <person name="Copeland A."/>
            <person name="Lapidus A."/>
            <person name="Cheng J.-F."/>
            <person name="Goodwin L."/>
            <person name="Pitluck S."/>
            <person name="Chertkov O."/>
            <person name="Misra M."/>
            <person name="Detter J.C."/>
            <person name="Han C."/>
            <person name="Tapia R."/>
            <person name="Land M."/>
            <person name="Hauser L."/>
            <person name="Kyrpides N."/>
            <person name="Ivanova N."/>
            <person name="Ovchinnikova G."/>
            <person name="Pedersen K."/>
            <person name="Jagevall S."/>
            <person name="Hazen T."/>
            <person name="Woyke T."/>
        </authorList>
    </citation>
    <scope>NUCLEOTIDE SEQUENCE [LARGE SCALE GENOMIC DNA]</scope>
    <source>
        <strain evidence="2">ATCC 700646 / DSM 10631 / Aspo-2</strain>
    </source>
</reference>
<protein>
    <submittedName>
        <fullName evidence="1">Uncharacterized protein</fullName>
    </submittedName>
</protein>
<dbReference type="OrthoDB" id="9799552at2"/>
<dbReference type="SUPFAM" id="SSF53474">
    <property type="entry name" value="alpha/beta-Hydrolases"/>
    <property type="match status" value="1"/>
</dbReference>
<dbReference type="STRING" id="643562.Daes_0963"/>
<sequence>MIDDFLFVSGWAGYPELFPSLAGKGEFLLPFVRHAEREVFDRLDASAASTLIGWSTGAHMILKRWSRVVNRFERIILLAPFLAFTDYTPEKAVRLMIREMRRDPEQVVRRFHANCGYNGRPVHCHGDAEGLIAGLEYLCVSRAMPSHLGGRKTILVHGEHDRIVPPHATEDIREVMPDASCQTLACGHYISGHDLVDTAV</sequence>
<keyword evidence="2" id="KW-1185">Reference proteome</keyword>
<organism evidence="1 2">
    <name type="scientific">Pseudodesulfovibrio aespoeensis (strain ATCC 700646 / DSM 10631 / Aspo-2)</name>
    <name type="common">Desulfovibrio aespoeensis</name>
    <dbReference type="NCBI Taxonomy" id="643562"/>
    <lineage>
        <taxon>Bacteria</taxon>
        <taxon>Pseudomonadati</taxon>
        <taxon>Thermodesulfobacteriota</taxon>
        <taxon>Desulfovibrionia</taxon>
        <taxon>Desulfovibrionales</taxon>
        <taxon>Desulfovibrionaceae</taxon>
    </lineage>
</organism>
<dbReference type="EMBL" id="CP002431">
    <property type="protein sequence ID" value="ADU61980.1"/>
    <property type="molecule type" value="Genomic_DNA"/>
</dbReference>
<gene>
    <name evidence="1" type="ordered locus">Daes_0963</name>
</gene>
<evidence type="ECO:0000313" key="1">
    <source>
        <dbReference type="EMBL" id="ADU61980.1"/>
    </source>
</evidence>